<gene>
    <name evidence="1" type="primary">ORF189563</name>
</gene>
<feature type="non-terminal residue" evidence="1">
    <location>
        <position position="1"/>
    </location>
</feature>
<reference evidence="1" key="1">
    <citation type="submission" date="2014-12" db="EMBL/GenBank/DDBJ databases">
        <title>Insight into the proteome of Arion vulgaris.</title>
        <authorList>
            <person name="Aradska J."/>
            <person name="Bulat T."/>
            <person name="Smidak R."/>
            <person name="Sarate P."/>
            <person name="Gangsoo J."/>
            <person name="Sialana F."/>
            <person name="Bilban M."/>
            <person name="Lubec G."/>
        </authorList>
    </citation>
    <scope>NUCLEOTIDE SEQUENCE</scope>
    <source>
        <tissue evidence="1">Skin</tissue>
    </source>
</reference>
<sequence>NLEHDAGGSRRTSRDGEFFRQFVMKAMFRKGYVTTCDSRQTNLQAFIVWDIGYE</sequence>
<accession>A0A0B7BI99</accession>
<name>A0A0B7BI99_9EUPU</name>
<protein>
    <submittedName>
        <fullName evidence="1">Uncharacterized protein</fullName>
    </submittedName>
</protein>
<proteinExistence type="predicted"/>
<evidence type="ECO:0000313" key="1">
    <source>
        <dbReference type="EMBL" id="CEK92673.1"/>
    </source>
</evidence>
<dbReference type="EMBL" id="HACG01045808">
    <property type="protein sequence ID" value="CEK92673.1"/>
    <property type="molecule type" value="Transcribed_RNA"/>
</dbReference>
<organism evidence="1">
    <name type="scientific">Arion vulgaris</name>
    <dbReference type="NCBI Taxonomy" id="1028688"/>
    <lineage>
        <taxon>Eukaryota</taxon>
        <taxon>Metazoa</taxon>
        <taxon>Spiralia</taxon>
        <taxon>Lophotrochozoa</taxon>
        <taxon>Mollusca</taxon>
        <taxon>Gastropoda</taxon>
        <taxon>Heterobranchia</taxon>
        <taxon>Euthyneura</taxon>
        <taxon>Panpulmonata</taxon>
        <taxon>Eupulmonata</taxon>
        <taxon>Stylommatophora</taxon>
        <taxon>Helicina</taxon>
        <taxon>Arionoidea</taxon>
        <taxon>Arionidae</taxon>
        <taxon>Arion</taxon>
    </lineage>
</organism>
<dbReference type="AlphaFoldDB" id="A0A0B7BI99"/>